<feature type="domain" description="TonB-dependent receptor plug" evidence="13">
    <location>
        <begin position="115"/>
        <end position="233"/>
    </location>
</feature>
<dbReference type="AlphaFoldDB" id="A0A923SGX4"/>
<evidence type="ECO:0000256" key="5">
    <source>
        <dbReference type="ARBA" id="ARBA00022729"/>
    </source>
</evidence>
<comment type="similarity">
    <text evidence="9 10">Belongs to the TonB-dependent receptor family.</text>
</comment>
<protein>
    <submittedName>
        <fullName evidence="14">TonB-dependent receptor</fullName>
    </submittedName>
</protein>
<evidence type="ECO:0000256" key="4">
    <source>
        <dbReference type="ARBA" id="ARBA00022692"/>
    </source>
</evidence>
<keyword evidence="15" id="KW-1185">Reference proteome</keyword>
<dbReference type="InterPro" id="IPR012910">
    <property type="entry name" value="Plug_dom"/>
</dbReference>
<feature type="domain" description="TonB-dependent receptor-like beta-barrel" evidence="12">
    <location>
        <begin position="369"/>
        <end position="900"/>
    </location>
</feature>
<name>A0A923SGX4_9FLAO</name>
<comment type="subcellular location">
    <subcellularLocation>
        <location evidence="1 9">Cell outer membrane</location>
        <topology evidence="1 9">Multi-pass membrane protein</topology>
    </subcellularLocation>
</comment>
<dbReference type="Proteomes" id="UP000641454">
    <property type="component" value="Unassembled WGS sequence"/>
</dbReference>
<gene>
    <name evidence="14" type="ORF">H8R25_17220</name>
</gene>
<feature type="chain" id="PRO_5037760756" evidence="11">
    <location>
        <begin position="19"/>
        <end position="965"/>
    </location>
</feature>
<evidence type="ECO:0000256" key="9">
    <source>
        <dbReference type="PROSITE-ProRule" id="PRU01360"/>
    </source>
</evidence>
<sequence>MKKIALLFLLLNVSFLFAQKEVSGVVKDNTGAGLPGVNILEKGTNNGVSTNIDGAYKIKVQDGATLIFSYIGFNKVEKAANAATINVVLSEEGGQALDEIVIVGSRTAPRSNTTSALPIDVVSSKDLASTGQATFDKALQYKIPSFNTVQTPVNDATSLLDPYEIRNMGPSRTLILINGKRKNMSSLVYTQTSPGRGETGADISAIPTDAIERVEILRDGASAQYGSDAIAGVMNIILKKSTNGGSVTVRTGITGQGDGEMYGISMNNGTKVGEKGFLNYTVDFSKTALANRPGTLNATDEFNYWRSGSNTPAQDASLQTQITNFLKLKPDGGNINGSPETAAAKFEVNGGTQLSENTELYYNAAYIFKKVNSYANYRTPYWRTETDYPYLSSLFGNGTAGSYQGYAPTFIGDLNDYNATLGFKSNKNGWTTDASVTIGGNSQIYTVSNSHNRSKYSDLNPEQLSAVGGIGSHSATDLVYADDSKTRYTGQNTFKPGGTSFNHIVGNLDITKEISDNVSIGFGSEIRTENFEILEGDFQSYAGVGADSFQGNTPANSGKFNRYNLGFYADISANIVKGWLVNGTARHENYSDFGSANVWKISTSVKALEDDKLTFRGSVSTGFRAPSLHQIYTEKSQSTFQGGAIAITGIVNNVSTTARDYGVPKLTPEKSTNISVGFGAKPIKNLNVTVDYYRIGVKDRIVLGNLVAFEAGRVSSDPASADYNEYEGKNSKAFFVNGINSITSGIDYVVEYRNINLGTGKLGFNLSGNYTIENKIDGAVKNPTSVQNLGTTAAPIYAGQTALTSGQNPVLAGQTVFNATQDALMFTSRPKFKTILGANYEIGKWGLSLNNTTFGSTKFKQADFSNAGLYSQFKTAQVTDLGVTFSATKAVTISFNMNNIFNVLPKFTIKSDGSASADAIVNNPTLLKKEWNNITFDGRYPVTSYDGSQFSQLGRLFSLSMNYRF</sequence>
<evidence type="ECO:0000313" key="14">
    <source>
        <dbReference type="EMBL" id="MBC5846161.1"/>
    </source>
</evidence>
<dbReference type="InterPro" id="IPR000531">
    <property type="entry name" value="Beta-barrel_TonB"/>
</dbReference>
<evidence type="ECO:0000256" key="10">
    <source>
        <dbReference type="RuleBase" id="RU003357"/>
    </source>
</evidence>
<dbReference type="InterPro" id="IPR008969">
    <property type="entry name" value="CarboxyPept-like_regulatory"/>
</dbReference>
<dbReference type="Gene3D" id="2.40.170.20">
    <property type="entry name" value="TonB-dependent receptor, beta-barrel domain"/>
    <property type="match status" value="1"/>
</dbReference>
<proteinExistence type="inferred from homology"/>
<dbReference type="Pfam" id="PF07715">
    <property type="entry name" value="Plug"/>
    <property type="match status" value="1"/>
</dbReference>
<keyword evidence="6 10" id="KW-0798">TonB box</keyword>
<dbReference type="InterPro" id="IPR039426">
    <property type="entry name" value="TonB-dep_rcpt-like"/>
</dbReference>
<comment type="caution">
    <text evidence="14">The sequence shown here is derived from an EMBL/GenBank/DDBJ whole genome shotgun (WGS) entry which is preliminary data.</text>
</comment>
<reference evidence="14 15" key="1">
    <citation type="submission" date="2020-08" db="EMBL/GenBank/DDBJ databases">
        <title>Description of novel Flavobacterium F-392 isolate.</title>
        <authorList>
            <person name="Saticioglu I.B."/>
            <person name="Duman M."/>
            <person name="Altun S."/>
        </authorList>
    </citation>
    <scope>NUCLEOTIDE SEQUENCE [LARGE SCALE GENOMIC DNA]</scope>
    <source>
        <strain evidence="14 15">F-392</strain>
    </source>
</reference>
<dbReference type="SUPFAM" id="SSF49464">
    <property type="entry name" value="Carboxypeptidase regulatory domain-like"/>
    <property type="match status" value="1"/>
</dbReference>
<feature type="signal peptide" evidence="11">
    <location>
        <begin position="1"/>
        <end position="18"/>
    </location>
</feature>
<evidence type="ECO:0000259" key="13">
    <source>
        <dbReference type="Pfam" id="PF07715"/>
    </source>
</evidence>
<keyword evidence="14" id="KW-0675">Receptor</keyword>
<dbReference type="RefSeq" id="WP_187021537.1">
    <property type="nucleotide sequence ID" value="NZ_JACRUK010000077.1"/>
</dbReference>
<evidence type="ECO:0000313" key="15">
    <source>
        <dbReference type="Proteomes" id="UP000641454"/>
    </source>
</evidence>
<evidence type="ECO:0000256" key="2">
    <source>
        <dbReference type="ARBA" id="ARBA00022448"/>
    </source>
</evidence>
<evidence type="ECO:0000256" key="6">
    <source>
        <dbReference type="ARBA" id="ARBA00023077"/>
    </source>
</evidence>
<keyword evidence="4 9" id="KW-0812">Transmembrane</keyword>
<dbReference type="SUPFAM" id="SSF56935">
    <property type="entry name" value="Porins"/>
    <property type="match status" value="1"/>
</dbReference>
<keyword evidence="2 9" id="KW-0813">Transport</keyword>
<keyword evidence="3 9" id="KW-1134">Transmembrane beta strand</keyword>
<dbReference type="PROSITE" id="PS01156">
    <property type="entry name" value="TONB_DEPENDENT_REC_2"/>
    <property type="match status" value="1"/>
</dbReference>
<accession>A0A923SGX4</accession>
<dbReference type="PANTHER" id="PTHR47234:SF3">
    <property type="entry name" value="SECRETIN_TONB SHORT N-TERMINAL DOMAIN-CONTAINING PROTEIN"/>
    <property type="match status" value="1"/>
</dbReference>
<dbReference type="Pfam" id="PF13715">
    <property type="entry name" value="CarbopepD_reg_2"/>
    <property type="match status" value="1"/>
</dbReference>
<keyword evidence="5 11" id="KW-0732">Signal</keyword>
<dbReference type="PROSITE" id="PS52016">
    <property type="entry name" value="TONB_DEPENDENT_REC_3"/>
    <property type="match status" value="1"/>
</dbReference>
<keyword evidence="7 9" id="KW-0472">Membrane</keyword>
<evidence type="ECO:0000256" key="8">
    <source>
        <dbReference type="ARBA" id="ARBA00023237"/>
    </source>
</evidence>
<dbReference type="EMBL" id="JACRUL010000078">
    <property type="protein sequence ID" value="MBC5846161.1"/>
    <property type="molecule type" value="Genomic_DNA"/>
</dbReference>
<dbReference type="Gene3D" id="2.60.40.1120">
    <property type="entry name" value="Carboxypeptidase-like, regulatory domain"/>
    <property type="match status" value="1"/>
</dbReference>
<keyword evidence="8 9" id="KW-0998">Cell outer membrane</keyword>
<evidence type="ECO:0000256" key="11">
    <source>
        <dbReference type="SAM" id="SignalP"/>
    </source>
</evidence>
<dbReference type="Gene3D" id="2.170.130.10">
    <property type="entry name" value="TonB-dependent receptor, plug domain"/>
    <property type="match status" value="1"/>
</dbReference>
<dbReference type="PANTHER" id="PTHR47234">
    <property type="match status" value="1"/>
</dbReference>
<dbReference type="Pfam" id="PF00593">
    <property type="entry name" value="TonB_dep_Rec_b-barrel"/>
    <property type="match status" value="1"/>
</dbReference>
<organism evidence="14 15">
    <name type="scientific">Flavobacterium muglaense</name>
    <dbReference type="NCBI Taxonomy" id="2764716"/>
    <lineage>
        <taxon>Bacteria</taxon>
        <taxon>Pseudomonadati</taxon>
        <taxon>Bacteroidota</taxon>
        <taxon>Flavobacteriia</taxon>
        <taxon>Flavobacteriales</taxon>
        <taxon>Flavobacteriaceae</taxon>
        <taxon>Flavobacterium</taxon>
    </lineage>
</organism>
<evidence type="ECO:0000256" key="1">
    <source>
        <dbReference type="ARBA" id="ARBA00004571"/>
    </source>
</evidence>
<dbReference type="InterPro" id="IPR037066">
    <property type="entry name" value="Plug_dom_sf"/>
</dbReference>
<dbReference type="GO" id="GO:0009279">
    <property type="term" value="C:cell outer membrane"/>
    <property type="evidence" value="ECO:0007669"/>
    <property type="project" value="UniProtKB-SubCell"/>
</dbReference>
<evidence type="ECO:0000256" key="3">
    <source>
        <dbReference type="ARBA" id="ARBA00022452"/>
    </source>
</evidence>
<dbReference type="InterPro" id="IPR036942">
    <property type="entry name" value="Beta-barrel_TonB_sf"/>
</dbReference>
<evidence type="ECO:0000259" key="12">
    <source>
        <dbReference type="Pfam" id="PF00593"/>
    </source>
</evidence>
<dbReference type="InterPro" id="IPR010917">
    <property type="entry name" value="TonB_rcpt_CS"/>
</dbReference>
<evidence type="ECO:0000256" key="7">
    <source>
        <dbReference type="ARBA" id="ARBA00023136"/>
    </source>
</evidence>